<evidence type="ECO:0000313" key="10">
    <source>
        <dbReference type="EMBL" id="PSB16612.1"/>
    </source>
</evidence>
<dbReference type="SUPFAM" id="SSF55781">
    <property type="entry name" value="GAF domain-like"/>
    <property type="match status" value="2"/>
</dbReference>
<comment type="catalytic activity">
    <reaction evidence="1">
        <text>ATP + protein L-histidine = ADP + protein N-phospho-L-histidine.</text>
        <dbReference type="EC" id="2.7.13.3"/>
    </reaction>
</comment>
<proteinExistence type="inferred from homology"/>
<dbReference type="CDD" id="cd00082">
    <property type="entry name" value="HisKA"/>
    <property type="match status" value="1"/>
</dbReference>
<dbReference type="SUPFAM" id="SSF55874">
    <property type="entry name" value="ATPase domain of HSP90 chaperone/DNA topoisomerase II/histidine kinase"/>
    <property type="match status" value="1"/>
</dbReference>
<dbReference type="STRING" id="1920490.GCA_001895925_02423"/>
<dbReference type="InterPro" id="IPR005467">
    <property type="entry name" value="His_kinase_dom"/>
</dbReference>
<evidence type="ECO:0000256" key="4">
    <source>
        <dbReference type="ARBA" id="ARBA00022553"/>
    </source>
</evidence>
<dbReference type="InterPro" id="IPR036890">
    <property type="entry name" value="HATPase_C_sf"/>
</dbReference>
<dbReference type="Gene3D" id="3.30.565.10">
    <property type="entry name" value="Histidine kinase-like ATPase, C-terminal domain"/>
    <property type="match status" value="1"/>
</dbReference>
<keyword evidence="6 10" id="KW-0418">Kinase</keyword>
<dbReference type="InterPro" id="IPR003661">
    <property type="entry name" value="HisK_dim/P_dom"/>
</dbReference>
<gene>
    <name evidence="10" type="ORF">C7B65_21030</name>
</gene>
<dbReference type="InterPro" id="IPR003594">
    <property type="entry name" value="HATPase_dom"/>
</dbReference>
<evidence type="ECO:0000313" key="11">
    <source>
        <dbReference type="Proteomes" id="UP000238634"/>
    </source>
</evidence>
<evidence type="ECO:0000259" key="8">
    <source>
        <dbReference type="PROSITE" id="PS50046"/>
    </source>
</evidence>
<dbReference type="SMART" id="SM00065">
    <property type="entry name" value="GAF"/>
    <property type="match status" value="2"/>
</dbReference>
<organism evidence="10 11">
    <name type="scientific">Phormidesmis priestleyi ULC007</name>
    <dbReference type="NCBI Taxonomy" id="1920490"/>
    <lineage>
        <taxon>Bacteria</taxon>
        <taxon>Bacillati</taxon>
        <taxon>Cyanobacteriota</taxon>
        <taxon>Cyanophyceae</taxon>
        <taxon>Leptolyngbyales</taxon>
        <taxon>Leptolyngbyaceae</taxon>
        <taxon>Phormidesmis</taxon>
    </lineage>
</organism>
<evidence type="ECO:0000256" key="2">
    <source>
        <dbReference type="ARBA" id="ARBA00006402"/>
    </source>
</evidence>
<dbReference type="FunFam" id="3.30.565.10:FF:000006">
    <property type="entry name" value="Sensor histidine kinase WalK"/>
    <property type="match status" value="1"/>
</dbReference>
<dbReference type="CDD" id="cd16921">
    <property type="entry name" value="HATPase_FilI-like"/>
    <property type="match status" value="1"/>
</dbReference>
<reference evidence="10 11" key="1">
    <citation type="submission" date="2018-02" db="EMBL/GenBank/DDBJ databases">
        <authorList>
            <person name="Cohen D.B."/>
            <person name="Kent A.D."/>
        </authorList>
    </citation>
    <scope>NUCLEOTIDE SEQUENCE [LARGE SCALE GENOMIC DNA]</scope>
    <source>
        <strain evidence="10 11">ULC007</strain>
    </source>
</reference>
<dbReference type="InterPro" id="IPR016132">
    <property type="entry name" value="Phyto_chromo_attachment"/>
</dbReference>
<dbReference type="PRINTS" id="PR00344">
    <property type="entry name" value="BCTRLSENSOR"/>
</dbReference>
<dbReference type="RefSeq" id="WP_073074627.1">
    <property type="nucleotide sequence ID" value="NZ_MPPI01000041.1"/>
</dbReference>
<dbReference type="InterPro" id="IPR004358">
    <property type="entry name" value="Sig_transdc_His_kin-like_C"/>
</dbReference>
<sequence>MELDSIVEQSRLTALQQYRILDSESERSFDDLVQLAAQICQAPIALINLIADDRQWFKAKVGLDLAEMPLDLGICVECLMSRETLVVPDTSANERWATNPLVKATPHVRFYAGVPLITPTGDAIGTLCVADLVPRQLTIDQISALEGLGRQVMTQLELRRNLSVLAQANIERKQVEADLQLQSLSHRLFTEITLKIRQSLQLNEILQITVREVQKLLSADRVLLFELQADGSGQVVQEAVLQPYPVSWGQNIVDPCFQQDYQEKYELGRISSITDIQTAPIQACHRQFLEQFEVKANLVVPVVCRDALWGLLIVHQCSRPRHWNNFETELLQQLANQIGIAITQSQLLEQETYQRKELIRSNAELEQFAYVASHDLQEPLRMVISYLQLLERRYKHQLDASADEFIDYAVEGAERMQTLIRDLLSFSRVSTWGQPFTDVDTEKVLQRAIANLQLAIQENEAVITHDPLPNVTADATQLTQLFQNLVGNALKFRQAEAPQIHIGVSDDNAEETTFYVRDRGIGIESQYHDRIFAIFQRLHSRSKYPGTGIGLALCKKIVERHGGRIWFESQPMQGTTFYFTLSRGIPI</sequence>
<dbReference type="SMART" id="SM00388">
    <property type="entry name" value="HisKA"/>
    <property type="match status" value="1"/>
</dbReference>
<keyword evidence="7" id="KW-0902">Two-component regulatory system</keyword>
<dbReference type="SUPFAM" id="SSF47384">
    <property type="entry name" value="Homodimeric domain of signal transducing histidine kinase"/>
    <property type="match status" value="1"/>
</dbReference>
<protein>
    <recommendedName>
        <fullName evidence="3">histidine kinase</fullName>
        <ecNumber evidence="3">2.7.13.3</ecNumber>
    </recommendedName>
</protein>
<dbReference type="Proteomes" id="UP000238634">
    <property type="component" value="Unassembled WGS sequence"/>
</dbReference>
<dbReference type="InterPro" id="IPR029016">
    <property type="entry name" value="GAF-like_dom_sf"/>
</dbReference>
<name>A0A2T1D7Y1_9CYAN</name>
<dbReference type="Pfam" id="PF01590">
    <property type="entry name" value="GAF"/>
    <property type="match status" value="2"/>
</dbReference>
<feature type="domain" description="Phytochrome chromophore attachment site" evidence="8">
    <location>
        <begin position="201"/>
        <end position="337"/>
    </location>
</feature>
<dbReference type="PANTHER" id="PTHR43304">
    <property type="entry name" value="PHYTOCHROME-LIKE PROTEIN CPH1"/>
    <property type="match status" value="1"/>
</dbReference>
<dbReference type="Pfam" id="PF02518">
    <property type="entry name" value="HATPase_c"/>
    <property type="match status" value="1"/>
</dbReference>
<dbReference type="InterPro" id="IPR003018">
    <property type="entry name" value="GAF"/>
</dbReference>
<dbReference type="AlphaFoldDB" id="A0A2T1D7Y1"/>
<keyword evidence="11" id="KW-1185">Reference proteome</keyword>
<evidence type="ECO:0000256" key="1">
    <source>
        <dbReference type="ARBA" id="ARBA00000085"/>
    </source>
</evidence>
<dbReference type="Pfam" id="PF00512">
    <property type="entry name" value="HisKA"/>
    <property type="match status" value="1"/>
</dbReference>
<dbReference type="InterPro" id="IPR052162">
    <property type="entry name" value="Sensor_kinase/Photoreceptor"/>
</dbReference>
<dbReference type="EMBL" id="PVWG01000039">
    <property type="protein sequence ID" value="PSB16612.1"/>
    <property type="molecule type" value="Genomic_DNA"/>
</dbReference>
<dbReference type="SMART" id="SM00387">
    <property type="entry name" value="HATPase_c"/>
    <property type="match status" value="1"/>
</dbReference>
<keyword evidence="5" id="KW-0808">Transferase</keyword>
<dbReference type="PANTHER" id="PTHR43304:SF1">
    <property type="entry name" value="PAC DOMAIN-CONTAINING PROTEIN"/>
    <property type="match status" value="1"/>
</dbReference>
<dbReference type="PROSITE" id="PS50109">
    <property type="entry name" value="HIS_KIN"/>
    <property type="match status" value="1"/>
</dbReference>
<dbReference type="Gene3D" id="1.10.287.130">
    <property type="match status" value="1"/>
</dbReference>
<keyword evidence="4" id="KW-0597">Phosphoprotein</keyword>
<evidence type="ECO:0000256" key="3">
    <source>
        <dbReference type="ARBA" id="ARBA00012438"/>
    </source>
</evidence>
<dbReference type="PROSITE" id="PS50046">
    <property type="entry name" value="PHYTOCHROME_2"/>
    <property type="match status" value="1"/>
</dbReference>
<evidence type="ECO:0000259" key="9">
    <source>
        <dbReference type="PROSITE" id="PS50109"/>
    </source>
</evidence>
<evidence type="ECO:0000256" key="6">
    <source>
        <dbReference type="ARBA" id="ARBA00022777"/>
    </source>
</evidence>
<dbReference type="GO" id="GO:0000155">
    <property type="term" value="F:phosphorelay sensor kinase activity"/>
    <property type="evidence" value="ECO:0007669"/>
    <property type="project" value="InterPro"/>
</dbReference>
<comment type="caution">
    <text evidence="10">The sequence shown here is derived from an EMBL/GenBank/DDBJ whole genome shotgun (WGS) entry which is preliminary data.</text>
</comment>
<dbReference type="EC" id="2.7.13.3" evidence="3"/>
<feature type="domain" description="Histidine kinase" evidence="9">
    <location>
        <begin position="371"/>
        <end position="585"/>
    </location>
</feature>
<dbReference type="OrthoDB" id="437650at2"/>
<accession>A0A2T1D7Y1</accession>
<reference evidence="10 11" key="2">
    <citation type="submission" date="2018-03" db="EMBL/GenBank/DDBJ databases">
        <title>The ancient ancestry and fast evolution of plastids.</title>
        <authorList>
            <person name="Moore K.R."/>
            <person name="Magnabosco C."/>
            <person name="Momper L."/>
            <person name="Gold D.A."/>
            <person name="Bosak T."/>
            <person name="Fournier G.P."/>
        </authorList>
    </citation>
    <scope>NUCLEOTIDE SEQUENCE [LARGE SCALE GENOMIC DNA]</scope>
    <source>
        <strain evidence="10 11">ULC007</strain>
    </source>
</reference>
<evidence type="ECO:0000256" key="5">
    <source>
        <dbReference type="ARBA" id="ARBA00022679"/>
    </source>
</evidence>
<comment type="similarity">
    <text evidence="2">In the N-terminal section; belongs to the phytochrome family.</text>
</comment>
<dbReference type="Gene3D" id="3.30.450.40">
    <property type="match status" value="2"/>
</dbReference>
<dbReference type="InterPro" id="IPR036097">
    <property type="entry name" value="HisK_dim/P_sf"/>
</dbReference>
<evidence type="ECO:0000256" key="7">
    <source>
        <dbReference type="ARBA" id="ARBA00023012"/>
    </source>
</evidence>